<dbReference type="InterPro" id="IPR010982">
    <property type="entry name" value="Lambda_DNA-bd_dom_sf"/>
</dbReference>
<proteinExistence type="predicted"/>
<dbReference type="PROSITE" id="PS50943">
    <property type="entry name" value="HTH_CROC1"/>
    <property type="match status" value="1"/>
</dbReference>
<accession>A0A2M9CD12</accession>
<reference evidence="6 7" key="1">
    <citation type="submission" date="2017-11" db="EMBL/GenBank/DDBJ databases">
        <title>Genomic Encyclopedia of Archaeal and Bacterial Type Strains, Phase II (KMG-II): From Individual Species to Whole Genera.</title>
        <authorList>
            <person name="Goeker M."/>
        </authorList>
    </citation>
    <scope>NUCLEOTIDE SEQUENCE [LARGE SCALE GENOMIC DNA]</scope>
    <source>
        <strain evidence="6 7">DSM 25478</strain>
    </source>
</reference>
<evidence type="ECO:0000313" key="6">
    <source>
        <dbReference type="EMBL" id="PJJ69203.1"/>
    </source>
</evidence>
<dbReference type="SUPFAM" id="SSF47413">
    <property type="entry name" value="lambda repressor-like DNA-binding domains"/>
    <property type="match status" value="1"/>
</dbReference>
<evidence type="ECO:0000256" key="3">
    <source>
        <dbReference type="ARBA" id="ARBA00023163"/>
    </source>
</evidence>
<dbReference type="Gene3D" id="1.10.260.40">
    <property type="entry name" value="lambda repressor-like DNA-binding domains"/>
    <property type="match status" value="1"/>
</dbReference>
<dbReference type="EMBL" id="PGFE01000005">
    <property type="protein sequence ID" value="PJJ69203.1"/>
    <property type="molecule type" value="Genomic_DNA"/>
</dbReference>
<dbReference type="PROSITE" id="PS00356">
    <property type="entry name" value="HTH_LACI_1"/>
    <property type="match status" value="1"/>
</dbReference>
<dbReference type="Gene3D" id="3.40.50.2300">
    <property type="match status" value="2"/>
</dbReference>
<keyword evidence="3" id="KW-0804">Transcription</keyword>
<dbReference type="PANTHER" id="PTHR30146">
    <property type="entry name" value="LACI-RELATED TRANSCRIPTIONAL REPRESSOR"/>
    <property type="match status" value="1"/>
</dbReference>
<comment type="caution">
    <text evidence="6">The sequence shown here is derived from an EMBL/GenBank/DDBJ whole genome shotgun (WGS) entry which is preliminary data.</text>
</comment>
<dbReference type="AlphaFoldDB" id="A0A2M9CD12"/>
<dbReference type="RefSeq" id="WP_100423818.1">
    <property type="nucleotide sequence ID" value="NZ_BOOX01000005.1"/>
</dbReference>
<dbReference type="Pfam" id="PF13377">
    <property type="entry name" value="Peripla_BP_3"/>
    <property type="match status" value="1"/>
</dbReference>
<sequence length="349" mass="36022">MVSISDVARASGVSVSTVSNYLNQPTKVSPSTASRIARAVDTLGYVPRLSARQLRWGRSGIVGISVVNASNPWFAQVVEAAEAVLVEAGLAVVVGSSRESASRQENLVGLFEQLRFDGVLVAPSDEDVAGLQGVDRRGTPVVLVDHGDPDGVLRGVEVDHLAGGRAAAEHLVGLGRRRFVLATGPTGVQQTARRERGFRAVVEGVEGATLRVDRSADLGLDEGAAVARHLLAQGDPPDAIFATNDVHALGIQRALLDASVRVPEDVALVGYDDVPFARYAAVPLTSVRQPAAEIGGTAARALLARLDAHPPAEVPGPGSVIAPHLVARASTLGGAPGSRPPAIGGPLDP</sequence>
<dbReference type="PANTHER" id="PTHR30146:SF109">
    <property type="entry name" value="HTH-TYPE TRANSCRIPTIONAL REGULATOR GALS"/>
    <property type="match status" value="1"/>
</dbReference>
<evidence type="ECO:0000259" key="4">
    <source>
        <dbReference type="PROSITE" id="PS50932"/>
    </source>
</evidence>
<dbReference type="InterPro" id="IPR000843">
    <property type="entry name" value="HTH_LacI"/>
</dbReference>
<dbReference type="InterPro" id="IPR028082">
    <property type="entry name" value="Peripla_BP_I"/>
</dbReference>
<evidence type="ECO:0000256" key="1">
    <source>
        <dbReference type="ARBA" id="ARBA00023015"/>
    </source>
</evidence>
<dbReference type="OrthoDB" id="3563699at2"/>
<dbReference type="SUPFAM" id="SSF53822">
    <property type="entry name" value="Periplasmic binding protein-like I"/>
    <property type="match status" value="1"/>
</dbReference>
<keyword evidence="2" id="KW-0238">DNA-binding</keyword>
<dbReference type="PROSITE" id="PS50932">
    <property type="entry name" value="HTH_LACI_2"/>
    <property type="match status" value="1"/>
</dbReference>
<dbReference type="Proteomes" id="UP000231693">
    <property type="component" value="Unassembled WGS sequence"/>
</dbReference>
<evidence type="ECO:0000259" key="5">
    <source>
        <dbReference type="PROSITE" id="PS50943"/>
    </source>
</evidence>
<dbReference type="Pfam" id="PF00356">
    <property type="entry name" value="LacI"/>
    <property type="match status" value="1"/>
</dbReference>
<keyword evidence="7" id="KW-1185">Reference proteome</keyword>
<name>A0A2M9CD12_9CELL</name>
<dbReference type="InterPro" id="IPR046335">
    <property type="entry name" value="LacI/GalR-like_sensor"/>
</dbReference>
<organism evidence="6 7">
    <name type="scientific">Sediminihabitans luteus</name>
    <dbReference type="NCBI Taxonomy" id="1138585"/>
    <lineage>
        <taxon>Bacteria</taxon>
        <taxon>Bacillati</taxon>
        <taxon>Actinomycetota</taxon>
        <taxon>Actinomycetes</taxon>
        <taxon>Micrococcales</taxon>
        <taxon>Cellulomonadaceae</taxon>
        <taxon>Sediminihabitans</taxon>
    </lineage>
</organism>
<dbReference type="GO" id="GO:0003700">
    <property type="term" value="F:DNA-binding transcription factor activity"/>
    <property type="evidence" value="ECO:0007669"/>
    <property type="project" value="TreeGrafter"/>
</dbReference>
<dbReference type="SMART" id="SM00354">
    <property type="entry name" value="HTH_LACI"/>
    <property type="match status" value="1"/>
</dbReference>
<feature type="domain" description="HTH lacI-type" evidence="4">
    <location>
        <begin position="2"/>
        <end position="56"/>
    </location>
</feature>
<dbReference type="CDD" id="cd01392">
    <property type="entry name" value="HTH_LacI"/>
    <property type="match status" value="1"/>
</dbReference>
<dbReference type="InterPro" id="IPR001387">
    <property type="entry name" value="Cro/C1-type_HTH"/>
</dbReference>
<evidence type="ECO:0000313" key="7">
    <source>
        <dbReference type="Proteomes" id="UP000231693"/>
    </source>
</evidence>
<gene>
    <name evidence="6" type="ORF">CLV28_2665</name>
</gene>
<keyword evidence="1" id="KW-0805">Transcription regulation</keyword>
<evidence type="ECO:0000256" key="2">
    <source>
        <dbReference type="ARBA" id="ARBA00023125"/>
    </source>
</evidence>
<dbReference type="GO" id="GO:0000976">
    <property type="term" value="F:transcription cis-regulatory region binding"/>
    <property type="evidence" value="ECO:0007669"/>
    <property type="project" value="TreeGrafter"/>
</dbReference>
<feature type="domain" description="HTH cro/C1-type" evidence="5">
    <location>
        <begin position="3"/>
        <end position="46"/>
    </location>
</feature>
<protein>
    <submittedName>
        <fullName evidence="6">LacI family transcriptional regulator</fullName>
    </submittedName>
</protein>